<evidence type="ECO:0000313" key="1">
    <source>
        <dbReference type="EMBL" id="EHK80875.1"/>
    </source>
</evidence>
<reference evidence="1 2" key="1">
    <citation type="submission" date="2011-12" db="EMBL/GenBank/DDBJ databases">
        <authorList>
            <person name="Kriszt B."/>
            <person name="Tancsics A."/>
            <person name="Cserhati M."/>
            <person name="Toth A."/>
            <person name="Nagy I."/>
            <person name="Horvath B."/>
            <person name="Tamura T."/>
            <person name="Kukolya J."/>
            <person name="Szoboszlay S."/>
        </authorList>
    </citation>
    <scope>NUCLEOTIDE SEQUENCE [LARGE SCALE GENOMIC DNA]</scope>
    <source>
        <strain evidence="1 2">AK37</strain>
    </source>
</reference>
<sequence length="146" mass="16658">MMRLFTIGFTKKKAREFFGLLSDSGATALVDIRLRNRSQLAGFAKRDDLEFFLSEICDMHYRQELLLTPTEQALRDYQHGAVSWERYAAEYVRLLEGRQVEAVLSPADFNEAVLLCSEASPDRCHRRLAAEYLASAWGDTGIVHLL</sequence>
<dbReference type="EMBL" id="AHBW01000061">
    <property type="protein sequence ID" value="EHK80875.1"/>
    <property type="molecule type" value="Genomic_DNA"/>
</dbReference>
<dbReference type="Pfam" id="PF04343">
    <property type="entry name" value="DUF488"/>
    <property type="match status" value="1"/>
</dbReference>
<dbReference type="Proteomes" id="UP000005064">
    <property type="component" value="Unassembled WGS sequence"/>
</dbReference>
<protein>
    <recommendedName>
        <fullName evidence="3">DUF488 domain-containing protein</fullName>
    </recommendedName>
</protein>
<evidence type="ECO:0008006" key="3">
    <source>
        <dbReference type="Google" id="ProtNLM"/>
    </source>
</evidence>
<dbReference type="PANTHER" id="PTHR39337:SF1">
    <property type="entry name" value="BLR5642 PROTEIN"/>
    <property type="match status" value="1"/>
</dbReference>
<dbReference type="AlphaFoldDB" id="H0JXI0"/>
<evidence type="ECO:0000313" key="2">
    <source>
        <dbReference type="Proteomes" id="UP000005064"/>
    </source>
</evidence>
<proteinExistence type="predicted"/>
<gene>
    <name evidence="1" type="ORF">AK37_22296</name>
</gene>
<accession>H0JXI0</accession>
<name>H0JXI0_9NOCA</name>
<organism evidence="1 2">
    <name type="scientific">Rhodococcus pyridinivorans AK37</name>
    <dbReference type="NCBI Taxonomy" id="1114960"/>
    <lineage>
        <taxon>Bacteria</taxon>
        <taxon>Bacillati</taxon>
        <taxon>Actinomycetota</taxon>
        <taxon>Actinomycetes</taxon>
        <taxon>Mycobacteriales</taxon>
        <taxon>Nocardiaceae</taxon>
        <taxon>Rhodococcus</taxon>
    </lineage>
</organism>
<comment type="caution">
    <text evidence="1">The sequence shown here is derived from an EMBL/GenBank/DDBJ whole genome shotgun (WGS) entry which is preliminary data.</text>
</comment>
<dbReference type="InterPro" id="IPR007438">
    <property type="entry name" value="DUF488"/>
</dbReference>
<dbReference type="PANTHER" id="PTHR39337">
    <property type="entry name" value="BLR5642 PROTEIN"/>
    <property type="match status" value="1"/>
</dbReference>